<sequence>MAQGHSQEQGQTPTAPVAPPATPPTAPQAENVPGSQRASGNTTHRKGEGKGKEPVYSVAENSTGSVASDDADETLQCPDCSRPFPSVSRLNRHKRCVHDKVNDYCCPVPNCPRHKRGWGRKDQWVTHIKKHHPALLEGAEDPDQGYSVEEEEEEPPRKLTRKRKSQSAVDVAETEADREEPEVKTSSGAKSKLRAERKALEHERRLRMKAEEENEILRRKLRNREEMFLEMVAERDRELDQLKMHTERKGKTDTNK</sequence>
<evidence type="ECO:0000313" key="5">
    <source>
        <dbReference type="Proteomes" id="UP000799766"/>
    </source>
</evidence>
<dbReference type="Proteomes" id="UP000799766">
    <property type="component" value="Unassembled WGS sequence"/>
</dbReference>
<evidence type="ECO:0000256" key="1">
    <source>
        <dbReference type="PROSITE-ProRule" id="PRU00042"/>
    </source>
</evidence>
<dbReference type="AlphaFoldDB" id="A0A6A6NN01"/>
<feature type="compositionally biased region" description="Acidic residues" evidence="2">
    <location>
        <begin position="138"/>
        <end position="154"/>
    </location>
</feature>
<feature type="region of interest" description="Disordered" evidence="2">
    <location>
        <begin position="131"/>
        <end position="199"/>
    </location>
</feature>
<dbReference type="PROSITE" id="PS00028">
    <property type="entry name" value="ZINC_FINGER_C2H2_1"/>
    <property type="match status" value="1"/>
</dbReference>
<feature type="domain" description="C2H2-type" evidence="3">
    <location>
        <begin position="75"/>
        <end position="103"/>
    </location>
</feature>
<gene>
    <name evidence="4" type="ORF">BDY21DRAFT_375429</name>
</gene>
<feature type="compositionally biased region" description="Polar residues" evidence="2">
    <location>
        <begin position="1"/>
        <end position="11"/>
    </location>
</feature>
<evidence type="ECO:0000256" key="2">
    <source>
        <dbReference type="SAM" id="MobiDB-lite"/>
    </source>
</evidence>
<feature type="compositionally biased region" description="Polar residues" evidence="2">
    <location>
        <begin position="33"/>
        <end position="42"/>
    </location>
</feature>
<dbReference type="PROSITE" id="PS50157">
    <property type="entry name" value="ZINC_FINGER_C2H2_2"/>
    <property type="match status" value="1"/>
</dbReference>
<organism evidence="4 5">
    <name type="scientific">Lineolata rhizophorae</name>
    <dbReference type="NCBI Taxonomy" id="578093"/>
    <lineage>
        <taxon>Eukaryota</taxon>
        <taxon>Fungi</taxon>
        <taxon>Dikarya</taxon>
        <taxon>Ascomycota</taxon>
        <taxon>Pezizomycotina</taxon>
        <taxon>Dothideomycetes</taxon>
        <taxon>Dothideomycetes incertae sedis</taxon>
        <taxon>Lineolatales</taxon>
        <taxon>Lineolataceae</taxon>
        <taxon>Lineolata</taxon>
    </lineage>
</organism>
<accession>A0A6A6NN01</accession>
<protein>
    <recommendedName>
        <fullName evidence="3">C2H2-type domain-containing protein</fullName>
    </recommendedName>
</protein>
<feature type="region of interest" description="Disordered" evidence="2">
    <location>
        <begin position="1"/>
        <end position="84"/>
    </location>
</feature>
<keyword evidence="5" id="KW-1185">Reference proteome</keyword>
<dbReference type="Gene3D" id="3.30.160.60">
    <property type="entry name" value="Classic Zinc Finger"/>
    <property type="match status" value="1"/>
</dbReference>
<keyword evidence="1" id="KW-0862">Zinc</keyword>
<evidence type="ECO:0000259" key="3">
    <source>
        <dbReference type="PROSITE" id="PS50157"/>
    </source>
</evidence>
<proteinExistence type="predicted"/>
<name>A0A6A6NN01_9PEZI</name>
<keyword evidence="1" id="KW-0863">Zinc-finger</keyword>
<keyword evidence="1" id="KW-0479">Metal-binding</keyword>
<feature type="compositionally biased region" description="Pro residues" evidence="2">
    <location>
        <begin position="16"/>
        <end position="26"/>
    </location>
</feature>
<dbReference type="OrthoDB" id="5305647at2759"/>
<dbReference type="EMBL" id="MU001706">
    <property type="protein sequence ID" value="KAF2452623.1"/>
    <property type="molecule type" value="Genomic_DNA"/>
</dbReference>
<dbReference type="GO" id="GO:0008270">
    <property type="term" value="F:zinc ion binding"/>
    <property type="evidence" value="ECO:0007669"/>
    <property type="project" value="UniProtKB-KW"/>
</dbReference>
<dbReference type="SMART" id="SM00355">
    <property type="entry name" value="ZnF_C2H2"/>
    <property type="match status" value="2"/>
</dbReference>
<dbReference type="InterPro" id="IPR013087">
    <property type="entry name" value="Znf_C2H2_type"/>
</dbReference>
<reference evidence="4" key="1">
    <citation type="journal article" date="2020" name="Stud. Mycol.">
        <title>101 Dothideomycetes genomes: a test case for predicting lifestyles and emergence of pathogens.</title>
        <authorList>
            <person name="Haridas S."/>
            <person name="Albert R."/>
            <person name="Binder M."/>
            <person name="Bloem J."/>
            <person name="Labutti K."/>
            <person name="Salamov A."/>
            <person name="Andreopoulos B."/>
            <person name="Baker S."/>
            <person name="Barry K."/>
            <person name="Bills G."/>
            <person name="Bluhm B."/>
            <person name="Cannon C."/>
            <person name="Castanera R."/>
            <person name="Culley D."/>
            <person name="Daum C."/>
            <person name="Ezra D."/>
            <person name="Gonzalez J."/>
            <person name="Henrissat B."/>
            <person name="Kuo A."/>
            <person name="Liang C."/>
            <person name="Lipzen A."/>
            <person name="Lutzoni F."/>
            <person name="Magnuson J."/>
            <person name="Mondo S."/>
            <person name="Nolan M."/>
            <person name="Ohm R."/>
            <person name="Pangilinan J."/>
            <person name="Park H.-J."/>
            <person name="Ramirez L."/>
            <person name="Alfaro M."/>
            <person name="Sun H."/>
            <person name="Tritt A."/>
            <person name="Yoshinaga Y."/>
            <person name="Zwiers L.-H."/>
            <person name="Turgeon B."/>
            <person name="Goodwin S."/>
            <person name="Spatafora J."/>
            <person name="Crous P."/>
            <person name="Grigoriev I."/>
        </authorList>
    </citation>
    <scope>NUCLEOTIDE SEQUENCE</scope>
    <source>
        <strain evidence="4">ATCC 16933</strain>
    </source>
</reference>
<evidence type="ECO:0000313" key="4">
    <source>
        <dbReference type="EMBL" id="KAF2452623.1"/>
    </source>
</evidence>